<proteinExistence type="predicted"/>
<accession>A0A382G3B8</accession>
<gene>
    <name evidence="2" type="ORF">METZ01_LOCUS222612</name>
</gene>
<sequence length="232" mass="26084">MNPESPKPNVDELSLQVHHKLVEKLAAENERLKDLQGQLTENTKALQERFRIQEFLTEVSSELMMRASSETDEALEDALGKLGEFTGADRAVIIVLSGETGCMDCTHEWCADGISPNKEKLQGLPLDTFPWWMEKVQRFEQIYVSKLDSLPPFAIKERKLLETLQVKSAVALPMGEQGRFVGFVGLSWIKSTISFDKDLVPNLQLAGNILFGALHRANAEKDHLRHLKTEVA</sequence>
<name>A0A382G3B8_9ZZZZ</name>
<organism evidence="2">
    <name type="scientific">marine metagenome</name>
    <dbReference type="NCBI Taxonomy" id="408172"/>
    <lineage>
        <taxon>unclassified sequences</taxon>
        <taxon>metagenomes</taxon>
        <taxon>ecological metagenomes</taxon>
    </lineage>
</organism>
<protein>
    <recommendedName>
        <fullName evidence="3">GAF domain-containing protein</fullName>
    </recommendedName>
</protein>
<feature type="coiled-coil region" evidence="1">
    <location>
        <begin position="18"/>
        <end position="49"/>
    </location>
</feature>
<evidence type="ECO:0008006" key="3">
    <source>
        <dbReference type="Google" id="ProtNLM"/>
    </source>
</evidence>
<evidence type="ECO:0000256" key="1">
    <source>
        <dbReference type="SAM" id="Coils"/>
    </source>
</evidence>
<reference evidence="2" key="1">
    <citation type="submission" date="2018-05" db="EMBL/GenBank/DDBJ databases">
        <authorList>
            <person name="Lanie J.A."/>
            <person name="Ng W.-L."/>
            <person name="Kazmierczak K.M."/>
            <person name="Andrzejewski T.M."/>
            <person name="Davidsen T.M."/>
            <person name="Wayne K.J."/>
            <person name="Tettelin H."/>
            <person name="Glass J.I."/>
            <person name="Rusch D."/>
            <person name="Podicherti R."/>
            <person name="Tsui H.-C.T."/>
            <person name="Winkler M.E."/>
        </authorList>
    </citation>
    <scope>NUCLEOTIDE SEQUENCE</scope>
</reference>
<keyword evidence="1" id="KW-0175">Coiled coil</keyword>
<evidence type="ECO:0000313" key="2">
    <source>
        <dbReference type="EMBL" id="SVB69758.1"/>
    </source>
</evidence>
<dbReference type="EMBL" id="UINC01053348">
    <property type="protein sequence ID" value="SVB69758.1"/>
    <property type="molecule type" value="Genomic_DNA"/>
</dbReference>
<dbReference type="SUPFAM" id="SSF55781">
    <property type="entry name" value="GAF domain-like"/>
    <property type="match status" value="1"/>
</dbReference>
<dbReference type="InterPro" id="IPR029016">
    <property type="entry name" value="GAF-like_dom_sf"/>
</dbReference>
<dbReference type="AlphaFoldDB" id="A0A382G3B8"/>
<dbReference type="Gene3D" id="3.30.450.40">
    <property type="match status" value="1"/>
</dbReference>
<feature type="non-terminal residue" evidence="2">
    <location>
        <position position="232"/>
    </location>
</feature>